<dbReference type="Gene3D" id="3.90.420.10">
    <property type="entry name" value="Oxidoreductase, molybdopterin-binding domain"/>
    <property type="match status" value="1"/>
</dbReference>
<feature type="chain" id="PRO_5045612642" evidence="1">
    <location>
        <begin position="25"/>
        <end position="171"/>
    </location>
</feature>
<dbReference type="Proteomes" id="UP001595386">
    <property type="component" value="Unassembled WGS sequence"/>
</dbReference>
<reference evidence="4" key="1">
    <citation type="journal article" date="2019" name="Int. J. Syst. Evol. Microbiol.">
        <title>The Global Catalogue of Microorganisms (GCM) 10K type strain sequencing project: providing services to taxonomists for standard genome sequencing and annotation.</title>
        <authorList>
            <consortium name="The Broad Institute Genomics Platform"/>
            <consortium name="The Broad Institute Genome Sequencing Center for Infectious Disease"/>
            <person name="Wu L."/>
            <person name="Ma J."/>
        </authorList>
    </citation>
    <scope>NUCLEOTIDE SEQUENCE [LARGE SCALE GENOMIC DNA]</scope>
    <source>
        <strain evidence="4">KCTC 52660</strain>
    </source>
</reference>
<evidence type="ECO:0000256" key="1">
    <source>
        <dbReference type="SAM" id="SignalP"/>
    </source>
</evidence>
<gene>
    <name evidence="3" type="ORF">ACFODV_00530</name>
</gene>
<comment type="caution">
    <text evidence="3">The sequence shown here is derived from an EMBL/GenBank/DDBJ whole genome shotgun (WGS) entry which is preliminary data.</text>
</comment>
<sequence>MRQRVLPLMFVLASLPWLPLSAIAEEKLPSPSGEVLLTISGNIDFPNVDGEARFDREMLMAIAPTEIRTRTPWHSDCARYEGPLFREVLAAAGVRSGHVRVRALNDFEAEISLAELHDYDVILAMSRNGSPIQIREFGPLFVLYPFDDHPELLNESVRFRSVWHVVHIHAP</sequence>
<proteinExistence type="predicted"/>
<dbReference type="EMBL" id="JBHRSQ010000004">
    <property type="protein sequence ID" value="MFC2990515.1"/>
    <property type="molecule type" value="Genomic_DNA"/>
</dbReference>
<protein>
    <submittedName>
        <fullName evidence="3">Molybdopterin-dependent oxidoreductase</fullName>
    </submittedName>
</protein>
<dbReference type="InterPro" id="IPR036374">
    <property type="entry name" value="OxRdtase_Mopterin-bd_sf"/>
</dbReference>
<evidence type="ECO:0000259" key="2">
    <source>
        <dbReference type="Pfam" id="PF00174"/>
    </source>
</evidence>
<keyword evidence="4" id="KW-1185">Reference proteome</keyword>
<evidence type="ECO:0000313" key="3">
    <source>
        <dbReference type="EMBL" id="MFC2990515.1"/>
    </source>
</evidence>
<feature type="signal peptide" evidence="1">
    <location>
        <begin position="1"/>
        <end position="24"/>
    </location>
</feature>
<organism evidence="3 4">
    <name type="scientific">Halomonas tibetensis</name>
    <dbReference type="NCBI Taxonomy" id="2259590"/>
    <lineage>
        <taxon>Bacteria</taxon>
        <taxon>Pseudomonadati</taxon>
        <taxon>Pseudomonadota</taxon>
        <taxon>Gammaproteobacteria</taxon>
        <taxon>Oceanospirillales</taxon>
        <taxon>Halomonadaceae</taxon>
        <taxon>Halomonas</taxon>
    </lineage>
</organism>
<dbReference type="SUPFAM" id="SSF56524">
    <property type="entry name" value="Oxidoreductase molybdopterin-binding domain"/>
    <property type="match status" value="1"/>
</dbReference>
<dbReference type="InterPro" id="IPR000572">
    <property type="entry name" value="OxRdtase_Mopterin-bd_dom"/>
</dbReference>
<evidence type="ECO:0000313" key="4">
    <source>
        <dbReference type="Proteomes" id="UP001595386"/>
    </source>
</evidence>
<feature type="domain" description="Oxidoreductase molybdopterin-binding" evidence="2">
    <location>
        <begin position="71"/>
        <end position="140"/>
    </location>
</feature>
<accession>A0ABV7B2I4</accession>
<dbReference type="Pfam" id="PF00174">
    <property type="entry name" value="Oxidored_molyb"/>
    <property type="match status" value="1"/>
</dbReference>
<dbReference type="RefSeq" id="WP_379753026.1">
    <property type="nucleotide sequence ID" value="NZ_JBHRSQ010000004.1"/>
</dbReference>
<name>A0ABV7B2I4_9GAMM</name>
<keyword evidence="1" id="KW-0732">Signal</keyword>